<protein>
    <recommendedName>
        <fullName evidence="3">DNA-binding transcriptional regulator, FrmR family</fullName>
    </recommendedName>
</protein>
<dbReference type="Pfam" id="PF02583">
    <property type="entry name" value="Trns_repr_metal"/>
    <property type="match status" value="1"/>
</dbReference>
<dbReference type="EMBL" id="AP025628">
    <property type="protein sequence ID" value="BDG62076.1"/>
    <property type="molecule type" value="Genomic_DNA"/>
</dbReference>
<dbReference type="Gene3D" id="1.20.58.1000">
    <property type="entry name" value="Metal-sensitive repressor, helix protomer"/>
    <property type="match status" value="1"/>
</dbReference>
<proteinExistence type="predicted"/>
<dbReference type="KEGG" id="cmic:caldi_31660"/>
<evidence type="ECO:0000313" key="2">
    <source>
        <dbReference type="Proteomes" id="UP001163687"/>
    </source>
</evidence>
<organism evidence="1 2">
    <name type="scientific">Caldinitratiruptor microaerophilus</name>
    <dbReference type="NCBI Taxonomy" id="671077"/>
    <lineage>
        <taxon>Bacteria</taxon>
        <taxon>Bacillati</taxon>
        <taxon>Bacillota</taxon>
        <taxon>Clostridia</taxon>
        <taxon>Eubacteriales</taxon>
        <taxon>Symbiobacteriaceae</taxon>
        <taxon>Caldinitratiruptor</taxon>
    </lineage>
</organism>
<dbReference type="AlphaFoldDB" id="A0AA35G9G6"/>
<gene>
    <name evidence="1" type="ORF">caldi_31660</name>
</gene>
<dbReference type="InterPro" id="IPR038390">
    <property type="entry name" value="Metal_Tscrpt_repr_sf"/>
</dbReference>
<dbReference type="PANTHER" id="PTHR33677:SF3">
    <property type="entry name" value="COPPER-SENSING TRANSCRIPTIONAL REPRESSOR RICR"/>
    <property type="match status" value="1"/>
</dbReference>
<dbReference type="GO" id="GO:0045892">
    <property type="term" value="P:negative regulation of DNA-templated transcription"/>
    <property type="evidence" value="ECO:0007669"/>
    <property type="project" value="UniProtKB-ARBA"/>
</dbReference>
<dbReference type="PANTHER" id="PTHR33677">
    <property type="entry name" value="TRANSCRIPTIONAL REPRESSOR FRMR-RELATED"/>
    <property type="match status" value="1"/>
</dbReference>
<dbReference type="Proteomes" id="UP001163687">
    <property type="component" value="Chromosome"/>
</dbReference>
<dbReference type="RefSeq" id="WP_264842681.1">
    <property type="nucleotide sequence ID" value="NZ_AP025628.1"/>
</dbReference>
<dbReference type="InterPro" id="IPR003735">
    <property type="entry name" value="Metal_Tscrpt_repr"/>
</dbReference>
<name>A0AA35G9G6_9FIRM</name>
<accession>A0AA35G9G6</accession>
<evidence type="ECO:0008006" key="3">
    <source>
        <dbReference type="Google" id="ProtNLM"/>
    </source>
</evidence>
<evidence type="ECO:0000313" key="1">
    <source>
        <dbReference type="EMBL" id="BDG62076.1"/>
    </source>
</evidence>
<dbReference type="CDD" id="cd10148">
    <property type="entry name" value="CsoR-like_DUF156"/>
    <property type="match status" value="1"/>
</dbReference>
<reference evidence="1" key="1">
    <citation type="submission" date="2022-03" db="EMBL/GenBank/DDBJ databases">
        <title>Complete genome sequence of Caldinitratiruptor microaerophilus.</title>
        <authorList>
            <person name="Mukaiyama R."/>
            <person name="Nishiyama T."/>
            <person name="Ueda K."/>
        </authorList>
    </citation>
    <scope>NUCLEOTIDE SEQUENCE</scope>
    <source>
        <strain evidence="1">JCM 16183</strain>
    </source>
</reference>
<dbReference type="GO" id="GO:0003677">
    <property type="term" value="F:DNA binding"/>
    <property type="evidence" value="ECO:0007669"/>
    <property type="project" value="InterPro"/>
</dbReference>
<dbReference type="GO" id="GO:0046872">
    <property type="term" value="F:metal ion binding"/>
    <property type="evidence" value="ECO:0007669"/>
    <property type="project" value="InterPro"/>
</dbReference>
<sequence>MAGLSSRELAPEVLEDLQRRLRRIEGQARGIQRMLQKGADPGSILVQLAAMKAAIARVGLKLLGCQLGQTMAAEIRAGGTGDKAADDILSSFMRLG</sequence>
<keyword evidence="2" id="KW-1185">Reference proteome</keyword>